<gene>
    <name evidence="1" type="ORF">ACFPIJ_28815</name>
</gene>
<accession>A0ABV9VZV3</accession>
<proteinExistence type="predicted"/>
<dbReference type="RefSeq" id="WP_380119330.1">
    <property type="nucleotide sequence ID" value="NZ_JBHSIU010000039.1"/>
</dbReference>
<reference evidence="2" key="1">
    <citation type="journal article" date="2019" name="Int. J. Syst. Evol. Microbiol.">
        <title>The Global Catalogue of Microorganisms (GCM) 10K type strain sequencing project: providing services to taxonomists for standard genome sequencing and annotation.</title>
        <authorList>
            <consortium name="The Broad Institute Genomics Platform"/>
            <consortium name="The Broad Institute Genome Sequencing Center for Infectious Disease"/>
            <person name="Wu L."/>
            <person name="Ma J."/>
        </authorList>
    </citation>
    <scope>NUCLEOTIDE SEQUENCE [LARGE SCALE GENOMIC DNA]</scope>
    <source>
        <strain evidence="2">CGMCC 4.7152</strain>
    </source>
</reference>
<dbReference type="Proteomes" id="UP001595912">
    <property type="component" value="Unassembled WGS sequence"/>
</dbReference>
<keyword evidence="2" id="KW-1185">Reference proteome</keyword>
<sequence>MLSRLAYLGITNAFALLRLLPGSDRDKDAEILALRHQLAVLQRQLGEQRVRFDPADRAWLAALLHRTRPPRG</sequence>
<dbReference type="EMBL" id="JBHSIU010000039">
    <property type="protein sequence ID" value="MFC5001828.1"/>
    <property type="molecule type" value="Genomic_DNA"/>
</dbReference>
<protein>
    <submittedName>
        <fullName evidence="1">Uncharacterized protein</fullName>
    </submittedName>
</protein>
<evidence type="ECO:0000313" key="2">
    <source>
        <dbReference type="Proteomes" id="UP001595912"/>
    </source>
</evidence>
<evidence type="ECO:0000313" key="1">
    <source>
        <dbReference type="EMBL" id="MFC5001828.1"/>
    </source>
</evidence>
<comment type="caution">
    <text evidence="1">The sequence shown here is derived from an EMBL/GenBank/DDBJ whole genome shotgun (WGS) entry which is preliminary data.</text>
</comment>
<organism evidence="1 2">
    <name type="scientific">Dactylosporangium cerinum</name>
    <dbReference type="NCBI Taxonomy" id="1434730"/>
    <lineage>
        <taxon>Bacteria</taxon>
        <taxon>Bacillati</taxon>
        <taxon>Actinomycetota</taxon>
        <taxon>Actinomycetes</taxon>
        <taxon>Micromonosporales</taxon>
        <taxon>Micromonosporaceae</taxon>
        <taxon>Dactylosporangium</taxon>
    </lineage>
</organism>
<name>A0ABV9VZV3_9ACTN</name>